<protein>
    <submittedName>
        <fullName evidence="2">Uncharacterized protein</fullName>
    </submittedName>
</protein>
<proteinExistence type="predicted"/>
<dbReference type="OrthoDB" id="9981831at2"/>
<name>A0A562RSE9_9BRAD</name>
<keyword evidence="1" id="KW-0175">Coiled coil</keyword>
<organism evidence="2 3">
    <name type="scientific">Bradyrhizobium huanghuaihaiense</name>
    <dbReference type="NCBI Taxonomy" id="990078"/>
    <lineage>
        <taxon>Bacteria</taxon>
        <taxon>Pseudomonadati</taxon>
        <taxon>Pseudomonadota</taxon>
        <taxon>Alphaproteobacteria</taxon>
        <taxon>Hyphomicrobiales</taxon>
        <taxon>Nitrobacteraceae</taxon>
        <taxon>Bradyrhizobium</taxon>
    </lineage>
</organism>
<keyword evidence="3" id="KW-1185">Reference proteome</keyword>
<dbReference type="Proteomes" id="UP000316291">
    <property type="component" value="Unassembled WGS sequence"/>
</dbReference>
<evidence type="ECO:0000313" key="2">
    <source>
        <dbReference type="EMBL" id="TWI71978.1"/>
    </source>
</evidence>
<dbReference type="EMBL" id="VLLA01000005">
    <property type="protein sequence ID" value="TWI71978.1"/>
    <property type="molecule type" value="Genomic_DNA"/>
</dbReference>
<reference evidence="2 3" key="1">
    <citation type="journal article" date="2015" name="Stand. Genomic Sci.">
        <title>Genomic Encyclopedia of Bacterial and Archaeal Type Strains, Phase III: the genomes of soil and plant-associated and newly described type strains.</title>
        <authorList>
            <person name="Whitman W.B."/>
            <person name="Woyke T."/>
            <person name="Klenk H.P."/>
            <person name="Zhou Y."/>
            <person name="Lilburn T.G."/>
            <person name="Beck B.J."/>
            <person name="De Vos P."/>
            <person name="Vandamme P."/>
            <person name="Eisen J.A."/>
            <person name="Garrity G."/>
            <person name="Hugenholtz P."/>
            <person name="Kyrpides N.C."/>
        </authorList>
    </citation>
    <scope>NUCLEOTIDE SEQUENCE [LARGE SCALE GENOMIC DNA]</scope>
    <source>
        <strain evidence="2 3">CGMCC 1.10948</strain>
    </source>
</reference>
<evidence type="ECO:0000313" key="3">
    <source>
        <dbReference type="Proteomes" id="UP000316291"/>
    </source>
</evidence>
<gene>
    <name evidence="2" type="ORF">IQ16_02652</name>
</gene>
<feature type="coiled-coil region" evidence="1">
    <location>
        <begin position="201"/>
        <end position="228"/>
    </location>
</feature>
<dbReference type="AlphaFoldDB" id="A0A562RSE9"/>
<evidence type="ECO:0000256" key="1">
    <source>
        <dbReference type="SAM" id="Coils"/>
    </source>
</evidence>
<comment type="caution">
    <text evidence="2">The sequence shown here is derived from an EMBL/GenBank/DDBJ whole genome shotgun (WGS) entry which is preliminary data.</text>
</comment>
<accession>A0A562RSE9</accession>
<sequence>MATRPRRIERQKKTVSIKHLARKDHRQVAEVELQADATNAFEGAGFRVVQSLRQRSLLTMIMVGYSGGEDLIKLEVIMMPTVRHIELNRVLNRRPRRYEVGEVDETWVVGKVVHPEVLEERRDYAPGLRILRWGEMGDALRKYAEKFPPPPPKKKPIIKVQRTRIGKAVVVNATALSAAITTSVVLIEERLVVLSHHRPNSAEANAQKDDEVQKLTELKRQLEVLRTHPEALKQGSIKEKEVASSVKSFSQGVAEYWTSHYNEICDKAFTFGLFSSLMVVGNLSGAVPEVALGLSGTMAYGKPVVDALKAMKGWFKFGK</sequence>
<dbReference type="RefSeq" id="WP_145831513.1">
    <property type="nucleotide sequence ID" value="NZ_VLLA01000005.1"/>
</dbReference>